<evidence type="ECO:0000313" key="2">
    <source>
        <dbReference type="Proteomes" id="UP000276133"/>
    </source>
</evidence>
<name>A0A3M7PV97_BRAPC</name>
<organism evidence="1 2">
    <name type="scientific">Brachionus plicatilis</name>
    <name type="common">Marine rotifer</name>
    <name type="synonym">Brachionus muelleri</name>
    <dbReference type="NCBI Taxonomy" id="10195"/>
    <lineage>
        <taxon>Eukaryota</taxon>
        <taxon>Metazoa</taxon>
        <taxon>Spiralia</taxon>
        <taxon>Gnathifera</taxon>
        <taxon>Rotifera</taxon>
        <taxon>Eurotatoria</taxon>
        <taxon>Monogononta</taxon>
        <taxon>Pseudotrocha</taxon>
        <taxon>Ploima</taxon>
        <taxon>Brachionidae</taxon>
        <taxon>Brachionus</taxon>
    </lineage>
</organism>
<accession>A0A3M7PV97</accession>
<keyword evidence="2" id="KW-1185">Reference proteome</keyword>
<evidence type="ECO:0000313" key="1">
    <source>
        <dbReference type="EMBL" id="RNA03076.1"/>
    </source>
</evidence>
<dbReference type="Proteomes" id="UP000276133">
    <property type="component" value="Unassembled WGS sequence"/>
</dbReference>
<comment type="caution">
    <text evidence="1">The sequence shown here is derived from an EMBL/GenBank/DDBJ whole genome shotgun (WGS) entry which is preliminary data.</text>
</comment>
<dbReference type="AlphaFoldDB" id="A0A3M7PV97"/>
<protein>
    <submittedName>
        <fullName evidence="1">Uncharacterized protein</fullName>
    </submittedName>
</protein>
<gene>
    <name evidence="1" type="ORF">BpHYR1_028742</name>
</gene>
<proteinExistence type="predicted"/>
<sequence>MIFYLDVINRNGHLKLVLGGGQLWPAGLRSDLNGQLAGQPSVNWPAVCGPFLKRPTFPGPATRQTDRDMAGQILKDREVAGQLSAKIKTDREVAGQLTDRP</sequence>
<reference evidence="1 2" key="1">
    <citation type="journal article" date="2018" name="Sci. Rep.">
        <title>Genomic signatures of local adaptation to the degree of environmental predictability in rotifers.</title>
        <authorList>
            <person name="Franch-Gras L."/>
            <person name="Hahn C."/>
            <person name="Garcia-Roger E.M."/>
            <person name="Carmona M.J."/>
            <person name="Serra M."/>
            <person name="Gomez A."/>
        </authorList>
    </citation>
    <scope>NUCLEOTIDE SEQUENCE [LARGE SCALE GENOMIC DNA]</scope>
    <source>
        <strain evidence="1">HYR1</strain>
    </source>
</reference>
<dbReference type="EMBL" id="REGN01008646">
    <property type="protein sequence ID" value="RNA03076.1"/>
    <property type="molecule type" value="Genomic_DNA"/>
</dbReference>